<name>A0A8S5T9R6_9CAUD</name>
<evidence type="ECO:0000313" key="1">
    <source>
        <dbReference type="EMBL" id="DAF60077.1"/>
    </source>
</evidence>
<accession>A0A8S5T9R6</accession>
<sequence length="54" mass="6097">MQGIFLQQNYMSFEALILGIMRLFACLKQGLKELKSKKQTADNSSHNTSPLILP</sequence>
<protein>
    <submittedName>
        <fullName evidence="1">Uncharacterized protein</fullName>
    </submittedName>
</protein>
<dbReference type="EMBL" id="BK032782">
    <property type="protein sequence ID" value="DAF60077.1"/>
    <property type="molecule type" value="Genomic_DNA"/>
</dbReference>
<organism evidence="1">
    <name type="scientific">Siphoviridae sp. ctMCY8</name>
    <dbReference type="NCBI Taxonomy" id="2827854"/>
    <lineage>
        <taxon>Viruses</taxon>
        <taxon>Duplodnaviria</taxon>
        <taxon>Heunggongvirae</taxon>
        <taxon>Uroviricota</taxon>
        <taxon>Caudoviricetes</taxon>
    </lineage>
</organism>
<proteinExistence type="predicted"/>
<reference evidence="1" key="1">
    <citation type="journal article" date="2021" name="Proc. Natl. Acad. Sci. U.S.A.">
        <title>A Catalog of Tens of Thousands of Viruses from Human Metagenomes Reveals Hidden Associations with Chronic Diseases.</title>
        <authorList>
            <person name="Tisza M.J."/>
            <person name="Buck C.B."/>
        </authorList>
    </citation>
    <scope>NUCLEOTIDE SEQUENCE</scope>
    <source>
        <strain evidence="1">CtMCY8</strain>
    </source>
</reference>